<gene>
    <name evidence="2" type="ORF">D3871_27115</name>
</gene>
<dbReference type="Proteomes" id="UP000265955">
    <property type="component" value="Unassembled WGS sequence"/>
</dbReference>
<feature type="region of interest" description="Disordered" evidence="1">
    <location>
        <begin position="438"/>
        <end position="476"/>
    </location>
</feature>
<evidence type="ECO:0000313" key="2">
    <source>
        <dbReference type="EMBL" id="RJF92298.1"/>
    </source>
</evidence>
<dbReference type="RefSeq" id="WP_119772185.1">
    <property type="nucleotide sequence ID" value="NZ_QYUO01000003.1"/>
</dbReference>
<dbReference type="EMBL" id="QYUO01000003">
    <property type="protein sequence ID" value="RJF92298.1"/>
    <property type="molecule type" value="Genomic_DNA"/>
</dbReference>
<proteinExistence type="predicted"/>
<reference evidence="3" key="1">
    <citation type="submission" date="2018-09" db="EMBL/GenBank/DDBJ databases">
        <authorList>
            <person name="Zhu H."/>
        </authorList>
    </citation>
    <scope>NUCLEOTIDE SEQUENCE [LARGE SCALE GENOMIC DNA]</scope>
    <source>
        <strain evidence="3">K1R23-30</strain>
    </source>
</reference>
<feature type="compositionally biased region" description="Low complexity" evidence="1">
    <location>
        <begin position="132"/>
        <end position="150"/>
    </location>
</feature>
<feature type="compositionally biased region" description="Basic residues" evidence="1">
    <location>
        <begin position="464"/>
        <end position="476"/>
    </location>
</feature>
<accession>A0A3A3FIS9</accession>
<feature type="compositionally biased region" description="Polar residues" evidence="1">
    <location>
        <begin position="314"/>
        <end position="323"/>
    </location>
</feature>
<organism evidence="2 3">
    <name type="scientific">Noviherbaspirillum saxi</name>
    <dbReference type="NCBI Taxonomy" id="2320863"/>
    <lineage>
        <taxon>Bacteria</taxon>
        <taxon>Pseudomonadati</taxon>
        <taxon>Pseudomonadota</taxon>
        <taxon>Betaproteobacteria</taxon>
        <taxon>Burkholderiales</taxon>
        <taxon>Oxalobacteraceae</taxon>
        <taxon>Noviherbaspirillum</taxon>
    </lineage>
</organism>
<feature type="compositionally biased region" description="Polar residues" evidence="1">
    <location>
        <begin position="151"/>
        <end position="161"/>
    </location>
</feature>
<comment type="caution">
    <text evidence="2">The sequence shown here is derived from an EMBL/GenBank/DDBJ whole genome shotgun (WGS) entry which is preliminary data.</text>
</comment>
<protein>
    <submittedName>
        <fullName evidence="2">Uncharacterized protein</fullName>
    </submittedName>
</protein>
<name>A0A3A3FIS9_9BURK</name>
<evidence type="ECO:0000313" key="3">
    <source>
        <dbReference type="Proteomes" id="UP000265955"/>
    </source>
</evidence>
<feature type="region of interest" description="Disordered" evidence="1">
    <location>
        <begin position="98"/>
        <end position="217"/>
    </location>
</feature>
<keyword evidence="3" id="KW-1185">Reference proteome</keyword>
<feature type="compositionally biased region" description="Basic and acidic residues" evidence="1">
    <location>
        <begin position="190"/>
        <end position="204"/>
    </location>
</feature>
<dbReference type="OrthoDB" id="3540130at2"/>
<evidence type="ECO:0000256" key="1">
    <source>
        <dbReference type="SAM" id="MobiDB-lite"/>
    </source>
</evidence>
<feature type="compositionally biased region" description="Basic and acidic residues" evidence="1">
    <location>
        <begin position="109"/>
        <end position="120"/>
    </location>
</feature>
<dbReference type="AlphaFoldDB" id="A0A3A3FIS9"/>
<sequence>MAKNLQTPSPAPVIKWTDEEWELIAKQLHTTMGSVVSSSRDLSEVKAKDVFLAQESALPEHRHRKLISISQGFESVRQRLKPMLQSAASATQKELFEAQSHRTGVKAASQEKAKKIDKHNATPAPIVESTDIAHSSRAAAAPTAHPISATDTNASKASDQANRVEAVHASSTPRVPAAATEESSQMAAGTDRRVEHQRTQHDPRPTGQVPKQDPAVRNVRLTEKSPSAAIVDFNEIVRPFIAMVCQEFVQALVNVASRPENINAVATLLGQAMPRAGNMERNTGSVSHPRSRENAQHQLNPRPAPPQSLKDTDPTSNRHQPSTADDDDGEMDNDVQPLFDPKLPPSANSSFKPVVGVVGASPRDFSDLQQMYPQLMLTAIAVDDVPHAGALEQCQRVIGLREDVPAKTDEILRQSFRNRYLRLTGGMARVREQLDVWLDKPGGSGQPRPRFNKPHNNKGAAKGPNKRPGKFTRTPR</sequence>
<feature type="region of interest" description="Disordered" evidence="1">
    <location>
        <begin position="275"/>
        <end position="349"/>
    </location>
</feature>
<feature type="compositionally biased region" description="Acidic residues" evidence="1">
    <location>
        <begin position="324"/>
        <end position="333"/>
    </location>
</feature>